<protein>
    <recommendedName>
        <fullName evidence="7">GtrA/DPMS transmembrane domain-containing protein</fullName>
    </recommendedName>
</protein>
<dbReference type="Pfam" id="PF04138">
    <property type="entry name" value="GtrA_DPMS_TM"/>
    <property type="match status" value="1"/>
</dbReference>
<feature type="domain" description="GtrA/DPMS transmembrane" evidence="7">
    <location>
        <begin position="69"/>
        <end position="196"/>
    </location>
</feature>
<evidence type="ECO:0000256" key="5">
    <source>
        <dbReference type="ARBA" id="ARBA00023136"/>
    </source>
</evidence>
<feature type="transmembrane region" description="Helical" evidence="6">
    <location>
        <begin position="70"/>
        <end position="91"/>
    </location>
</feature>
<accession>A0A1G2CI82</accession>
<keyword evidence="4 6" id="KW-1133">Transmembrane helix</keyword>
<evidence type="ECO:0000256" key="4">
    <source>
        <dbReference type="ARBA" id="ARBA00022989"/>
    </source>
</evidence>
<keyword evidence="5 6" id="KW-0472">Membrane</keyword>
<dbReference type="AlphaFoldDB" id="A0A1G2CI82"/>
<feature type="transmembrane region" description="Helical" evidence="6">
    <location>
        <begin position="37"/>
        <end position="58"/>
    </location>
</feature>
<comment type="caution">
    <text evidence="8">The sequence shown here is derived from an EMBL/GenBank/DDBJ whole genome shotgun (WGS) entry which is preliminary data.</text>
</comment>
<evidence type="ECO:0000259" key="7">
    <source>
        <dbReference type="Pfam" id="PF04138"/>
    </source>
</evidence>
<dbReference type="PANTHER" id="PTHR38459">
    <property type="entry name" value="PROPHAGE BACTOPRENOL-LINKED GLUCOSE TRANSLOCASE HOMOLOG"/>
    <property type="match status" value="1"/>
</dbReference>
<gene>
    <name evidence="8" type="ORF">A3A43_01920</name>
</gene>
<feature type="transmembrane region" description="Helical" evidence="6">
    <location>
        <begin position="138"/>
        <end position="158"/>
    </location>
</feature>
<feature type="transmembrane region" description="Helical" evidence="6">
    <location>
        <begin position="97"/>
        <end position="117"/>
    </location>
</feature>
<name>A0A1G2CI82_9BACT</name>
<dbReference type="InterPro" id="IPR007267">
    <property type="entry name" value="GtrA_DPMS_TM"/>
</dbReference>
<evidence type="ECO:0000313" key="8">
    <source>
        <dbReference type="EMBL" id="OGZ00922.1"/>
    </source>
</evidence>
<evidence type="ECO:0000256" key="6">
    <source>
        <dbReference type="SAM" id="Phobius"/>
    </source>
</evidence>
<reference evidence="8 9" key="1">
    <citation type="journal article" date="2016" name="Nat. Commun.">
        <title>Thousands of microbial genomes shed light on interconnected biogeochemical processes in an aquifer system.</title>
        <authorList>
            <person name="Anantharaman K."/>
            <person name="Brown C.T."/>
            <person name="Hug L.A."/>
            <person name="Sharon I."/>
            <person name="Castelle C.J."/>
            <person name="Probst A.J."/>
            <person name="Thomas B.C."/>
            <person name="Singh A."/>
            <person name="Wilkins M.J."/>
            <person name="Karaoz U."/>
            <person name="Brodie E.L."/>
            <person name="Williams K.H."/>
            <person name="Hubbard S.S."/>
            <person name="Banfield J.F."/>
        </authorList>
    </citation>
    <scope>NUCLEOTIDE SEQUENCE [LARGE SCALE GENOMIC DNA]</scope>
</reference>
<evidence type="ECO:0000256" key="2">
    <source>
        <dbReference type="ARBA" id="ARBA00009399"/>
    </source>
</evidence>
<dbReference type="STRING" id="1798652.A3A43_01920"/>
<dbReference type="Proteomes" id="UP000178495">
    <property type="component" value="Unassembled WGS sequence"/>
</dbReference>
<dbReference type="EMBL" id="MHLC01000025">
    <property type="protein sequence ID" value="OGZ00922.1"/>
    <property type="molecule type" value="Genomic_DNA"/>
</dbReference>
<sequence>MRRRDLFLVTIIGAAVGLLSQPIVANLLDAPSAAARIGFFLTFTVVAPAALAVASLIARFVPVVYQFAKFAAVGTLNSFVDAGVLNLAIYITGISAGWLYSLFNLVSFLAATTNSFFWNKFWTFEAKESIKTGETTKFYLIAAVGGLLNVGIASLVVNGFMRPEGISPKLWANIGKLCGIGAAFLWDFLGYKFIVFKKPKNEAGDKPLRSLVNSLE</sequence>
<proteinExistence type="inferred from homology"/>
<keyword evidence="3 6" id="KW-0812">Transmembrane</keyword>
<organism evidence="8 9">
    <name type="scientific">Candidatus Liptonbacteria bacterium RIFCSPLOWO2_01_FULL_56_20</name>
    <dbReference type="NCBI Taxonomy" id="1798652"/>
    <lineage>
        <taxon>Bacteria</taxon>
        <taxon>Candidatus Liptoniibacteriota</taxon>
    </lineage>
</organism>
<evidence type="ECO:0000256" key="1">
    <source>
        <dbReference type="ARBA" id="ARBA00004141"/>
    </source>
</evidence>
<comment type="similarity">
    <text evidence="2">Belongs to the GtrA family.</text>
</comment>
<dbReference type="InterPro" id="IPR051401">
    <property type="entry name" value="GtrA_CellWall_Glycosyl"/>
</dbReference>
<evidence type="ECO:0000256" key="3">
    <source>
        <dbReference type="ARBA" id="ARBA00022692"/>
    </source>
</evidence>
<evidence type="ECO:0000313" key="9">
    <source>
        <dbReference type="Proteomes" id="UP000178495"/>
    </source>
</evidence>
<feature type="transmembrane region" description="Helical" evidence="6">
    <location>
        <begin position="170"/>
        <end position="189"/>
    </location>
</feature>
<dbReference type="PANTHER" id="PTHR38459:SF1">
    <property type="entry name" value="PROPHAGE BACTOPRENOL-LINKED GLUCOSE TRANSLOCASE HOMOLOG"/>
    <property type="match status" value="1"/>
</dbReference>
<comment type="subcellular location">
    <subcellularLocation>
        <location evidence="1">Membrane</location>
        <topology evidence="1">Multi-pass membrane protein</topology>
    </subcellularLocation>
</comment>
<dbReference type="GO" id="GO:0005886">
    <property type="term" value="C:plasma membrane"/>
    <property type="evidence" value="ECO:0007669"/>
    <property type="project" value="TreeGrafter"/>
</dbReference>
<dbReference type="GO" id="GO:0000271">
    <property type="term" value="P:polysaccharide biosynthetic process"/>
    <property type="evidence" value="ECO:0007669"/>
    <property type="project" value="InterPro"/>
</dbReference>